<proteinExistence type="predicted"/>
<accession>A0A1H4GQC3</accession>
<organism evidence="2 3">
    <name type="scientific">Paraburkholderia sartisoli</name>
    <dbReference type="NCBI Taxonomy" id="83784"/>
    <lineage>
        <taxon>Bacteria</taxon>
        <taxon>Pseudomonadati</taxon>
        <taxon>Pseudomonadota</taxon>
        <taxon>Betaproteobacteria</taxon>
        <taxon>Burkholderiales</taxon>
        <taxon>Burkholderiaceae</taxon>
        <taxon>Paraburkholderia</taxon>
    </lineage>
</organism>
<dbReference type="GO" id="GO:0009190">
    <property type="term" value="P:cyclic nucleotide biosynthetic process"/>
    <property type="evidence" value="ECO:0007669"/>
    <property type="project" value="InterPro"/>
</dbReference>
<feature type="domain" description="Guanylate cyclase" evidence="1">
    <location>
        <begin position="97"/>
        <end position="204"/>
    </location>
</feature>
<dbReference type="PANTHER" id="PTHR43081">
    <property type="entry name" value="ADENYLATE CYCLASE, TERMINAL-DIFFERENTIATION SPECIFIC-RELATED"/>
    <property type="match status" value="1"/>
</dbReference>
<dbReference type="SUPFAM" id="SSF55073">
    <property type="entry name" value="Nucleotide cyclase"/>
    <property type="match status" value="1"/>
</dbReference>
<dbReference type="RefSeq" id="WP_090535539.1">
    <property type="nucleotide sequence ID" value="NZ_FNRQ01000006.1"/>
</dbReference>
<dbReference type="STRING" id="83784.SAMN05192564_106248"/>
<reference evidence="3" key="1">
    <citation type="submission" date="2016-10" db="EMBL/GenBank/DDBJ databases">
        <authorList>
            <person name="Varghese N."/>
            <person name="Submissions S."/>
        </authorList>
    </citation>
    <scope>NUCLEOTIDE SEQUENCE [LARGE SCALE GENOMIC DNA]</scope>
    <source>
        <strain evidence="3">LMG 24000</strain>
    </source>
</reference>
<dbReference type="EMBL" id="FNRQ01000006">
    <property type="protein sequence ID" value="SEB11805.1"/>
    <property type="molecule type" value="Genomic_DNA"/>
</dbReference>
<dbReference type="InterPro" id="IPR050697">
    <property type="entry name" value="Adenylyl/Guanylyl_Cyclase_3/4"/>
</dbReference>
<dbReference type="Pfam" id="PF00211">
    <property type="entry name" value="Guanylate_cyc"/>
    <property type="match status" value="1"/>
</dbReference>
<dbReference type="Proteomes" id="UP000198638">
    <property type="component" value="Unassembled WGS sequence"/>
</dbReference>
<dbReference type="PANTHER" id="PTHR43081:SF1">
    <property type="entry name" value="ADENYLATE CYCLASE, TERMINAL-DIFFERENTIATION SPECIFIC"/>
    <property type="match status" value="1"/>
</dbReference>
<dbReference type="GO" id="GO:0004016">
    <property type="term" value="F:adenylate cyclase activity"/>
    <property type="evidence" value="ECO:0007669"/>
    <property type="project" value="UniProtKB-ARBA"/>
</dbReference>
<dbReference type="PROSITE" id="PS50125">
    <property type="entry name" value="GUANYLATE_CYCLASE_2"/>
    <property type="match status" value="1"/>
</dbReference>
<dbReference type="OrthoDB" id="9802500at2"/>
<gene>
    <name evidence="2" type="ORF">SAMN05192564_106248</name>
</gene>
<protein>
    <submittedName>
        <fullName evidence="2">Adenylate and Guanylate cyclase catalytic domain-containing protein</fullName>
    </submittedName>
</protein>
<dbReference type="AlphaFoldDB" id="A0A1H4GQC3"/>
<evidence type="ECO:0000313" key="3">
    <source>
        <dbReference type="Proteomes" id="UP000198638"/>
    </source>
</evidence>
<sequence length="452" mass="50869">MANREIEQFRKSFDNIFEQVSHRQLLAKSAWALDSMNEGHEVRADSALPALQEEYAIQLPIRRWFGKQPQVNEGRIGCHPDFVHLEGTDEIEYHHVTTMFIDVKDSTRLGLRYPLEVVQHIKNSILRAASETVRAMDGHVHRFMGDALMAFFGGKDQTKESSAMAAISCAAMLQALMQESVVPALTKRNIDAQDIGFRVGLDFGDDSEVLWSSYGYTAVNEVTATSFFVDVSAKLQSMASKDTAMLGQNLMQYLDFPEALVRCKKEKRGDEMVPVPYLRPNYEKQDGSSLNYVVRKLDFKAFARLLPLPTEFKQIIVPDIKARAGFSFRANVLGDAAGARPYPSLSECLPKNVEVAFTFRAEPHAFDGLRLPLSGKFIKQNHGQEADDEDSLLPEFEEFTMRPVVDAYKNAKVCTRTFKRHTAYRGLHTVTVHVVDAAGQVVFNDTIAVHIR</sequence>
<dbReference type="CDD" id="cd07302">
    <property type="entry name" value="CHD"/>
    <property type="match status" value="1"/>
</dbReference>
<dbReference type="InterPro" id="IPR040511">
    <property type="entry name" value="AGS_C"/>
</dbReference>
<dbReference type="InterPro" id="IPR029787">
    <property type="entry name" value="Nucleotide_cyclase"/>
</dbReference>
<dbReference type="GO" id="GO:0035556">
    <property type="term" value="P:intracellular signal transduction"/>
    <property type="evidence" value="ECO:0007669"/>
    <property type="project" value="InterPro"/>
</dbReference>
<keyword evidence="3" id="KW-1185">Reference proteome</keyword>
<dbReference type="Pfam" id="PF18134">
    <property type="entry name" value="AGS_C"/>
    <property type="match status" value="1"/>
</dbReference>
<name>A0A1H4GQC3_9BURK</name>
<evidence type="ECO:0000259" key="1">
    <source>
        <dbReference type="PROSITE" id="PS50125"/>
    </source>
</evidence>
<dbReference type="Gene3D" id="3.30.70.1230">
    <property type="entry name" value="Nucleotide cyclase"/>
    <property type="match status" value="1"/>
</dbReference>
<dbReference type="InterPro" id="IPR001054">
    <property type="entry name" value="A/G_cyclase"/>
</dbReference>
<evidence type="ECO:0000313" key="2">
    <source>
        <dbReference type="EMBL" id="SEB11805.1"/>
    </source>
</evidence>